<dbReference type="Proteomes" id="UP001247805">
    <property type="component" value="Unassembled WGS sequence"/>
</dbReference>
<protein>
    <submittedName>
        <fullName evidence="2">VCBS repeat-containing protein</fullName>
    </submittedName>
</protein>
<dbReference type="InterPro" id="IPR013517">
    <property type="entry name" value="FG-GAP"/>
</dbReference>
<sequence>MRNPIMLVGVALTCLFGCQNTHSPSGENQSSLPSSQGRTHKIINTWFVEANEQAPLEKRSRRKWDAAVIADLDKDGYQDMLLTEHAAKVRLFWNNQGVFAEPVDIVLGDTHGIAVGDYDHDGRMDIVVSQGEGEAKTSLSKNF</sequence>
<dbReference type="SUPFAM" id="SSF69318">
    <property type="entry name" value="Integrin alpha N-terminal domain"/>
    <property type="match status" value="1"/>
</dbReference>
<dbReference type="Gene3D" id="2.130.10.130">
    <property type="entry name" value="Integrin alpha, N-terminal"/>
    <property type="match status" value="1"/>
</dbReference>
<dbReference type="RefSeq" id="WP_316027798.1">
    <property type="nucleotide sequence ID" value="NZ_JAWDIO010000002.1"/>
</dbReference>
<comment type="caution">
    <text evidence="2">The sequence shown here is derived from an EMBL/GenBank/DDBJ whole genome shotgun (WGS) entry which is preliminary data.</text>
</comment>
<accession>A0ABU3T261</accession>
<proteinExistence type="predicted"/>
<keyword evidence="3" id="KW-1185">Reference proteome</keyword>
<evidence type="ECO:0000313" key="2">
    <source>
        <dbReference type="EMBL" id="MDU0356303.1"/>
    </source>
</evidence>
<organism evidence="2 3">
    <name type="scientific">Paraglaciecola aquimarina</name>
    <dbReference type="NCBI Taxonomy" id="1235557"/>
    <lineage>
        <taxon>Bacteria</taxon>
        <taxon>Pseudomonadati</taxon>
        <taxon>Pseudomonadota</taxon>
        <taxon>Gammaproteobacteria</taxon>
        <taxon>Alteromonadales</taxon>
        <taxon>Alteromonadaceae</taxon>
        <taxon>Paraglaciecola</taxon>
    </lineage>
</organism>
<gene>
    <name evidence="2" type="ORF">RS130_22595</name>
</gene>
<dbReference type="Pfam" id="PF13517">
    <property type="entry name" value="FG-GAP_3"/>
    <property type="match status" value="1"/>
</dbReference>
<reference evidence="2 3" key="1">
    <citation type="submission" date="2023-10" db="EMBL/GenBank/DDBJ databases">
        <title>Glaciecola aquimarina strain GGW-M5 nov., isolated from a coastal seawater.</title>
        <authorList>
            <person name="Bayburt H."/>
            <person name="Kim J.M."/>
            <person name="Choi B.J."/>
            <person name="Jeon C.O."/>
        </authorList>
    </citation>
    <scope>NUCLEOTIDE SEQUENCE [LARGE SCALE GENOMIC DNA]</scope>
    <source>
        <strain evidence="2 3">KCTC 32108</strain>
    </source>
</reference>
<name>A0ABU3T261_9ALTE</name>
<evidence type="ECO:0000256" key="1">
    <source>
        <dbReference type="ARBA" id="ARBA00022729"/>
    </source>
</evidence>
<dbReference type="EMBL" id="JAWDIO010000002">
    <property type="protein sequence ID" value="MDU0356303.1"/>
    <property type="molecule type" value="Genomic_DNA"/>
</dbReference>
<evidence type="ECO:0000313" key="3">
    <source>
        <dbReference type="Proteomes" id="UP001247805"/>
    </source>
</evidence>
<dbReference type="InterPro" id="IPR028994">
    <property type="entry name" value="Integrin_alpha_N"/>
</dbReference>
<keyword evidence="1" id="KW-0732">Signal</keyword>